<feature type="transmembrane region" description="Helical" evidence="1">
    <location>
        <begin position="49"/>
        <end position="69"/>
    </location>
</feature>
<keyword evidence="3" id="KW-1185">Reference proteome</keyword>
<accession>A0A8J2PML7</accession>
<keyword evidence="1" id="KW-0812">Transmembrane</keyword>
<proteinExistence type="predicted"/>
<sequence length="112" mass="12856">MMTTFSNINNPPTISTYFAVLLFLWSWQLLPSTNQNQILNTLQVPNPKILLLTTAETDVGVWIIFQFFIKVSVQRKLANKFLIVRSKKKENLPSHHLAFGVLSSQNFLFTSD</sequence>
<dbReference type="EMBL" id="CAJVCH010571100">
    <property type="protein sequence ID" value="CAG7836623.1"/>
    <property type="molecule type" value="Genomic_DNA"/>
</dbReference>
<feature type="transmembrane region" description="Helical" evidence="1">
    <location>
        <begin position="12"/>
        <end position="29"/>
    </location>
</feature>
<gene>
    <name evidence="2" type="ORF">AFUS01_LOCUS45852</name>
</gene>
<evidence type="ECO:0000256" key="1">
    <source>
        <dbReference type="SAM" id="Phobius"/>
    </source>
</evidence>
<protein>
    <submittedName>
        <fullName evidence="2">Uncharacterized protein</fullName>
    </submittedName>
</protein>
<name>A0A8J2PML7_9HEXA</name>
<keyword evidence="1" id="KW-1133">Transmembrane helix</keyword>
<reference evidence="2" key="1">
    <citation type="submission" date="2021-06" db="EMBL/GenBank/DDBJ databases">
        <authorList>
            <person name="Hodson N. C."/>
            <person name="Mongue J. A."/>
            <person name="Jaron S. K."/>
        </authorList>
    </citation>
    <scope>NUCLEOTIDE SEQUENCE</scope>
</reference>
<organism evidence="2 3">
    <name type="scientific">Allacma fusca</name>
    <dbReference type="NCBI Taxonomy" id="39272"/>
    <lineage>
        <taxon>Eukaryota</taxon>
        <taxon>Metazoa</taxon>
        <taxon>Ecdysozoa</taxon>
        <taxon>Arthropoda</taxon>
        <taxon>Hexapoda</taxon>
        <taxon>Collembola</taxon>
        <taxon>Symphypleona</taxon>
        <taxon>Sminthuridae</taxon>
        <taxon>Allacma</taxon>
    </lineage>
</organism>
<evidence type="ECO:0000313" key="3">
    <source>
        <dbReference type="Proteomes" id="UP000708208"/>
    </source>
</evidence>
<evidence type="ECO:0000313" key="2">
    <source>
        <dbReference type="EMBL" id="CAG7836623.1"/>
    </source>
</evidence>
<dbReference type="Proteomes" id="UP000708208">
    <property type="component" value="Unassembled WGS sequence"/>
</dbReference>
<comment type="caution">
    <text evidence="2">The sequence shown here is derived from an EMBL/GenBank/DDBJ whole genome shotgun (WGS) entry which is preliminary data.</text>
</comment>
<dbReference type="AlphaFoldDB" id="A0A8J2PML7"/>
<keyword evidence="1" id="KW-0472">Membrane</keyword>